<dbReference type="GeneID" id="63797154"/>
<protein>
    <submittedName>
        <fullName evidence="1">Uncharacterized protein</fullName>
    </submittedName>
</protein>
<sequence>MGESISLLLVMMSPYTYLSDSFYPKLSNLLDSILQGPNICASNAIRKLLAIFEQDKCRHGSYTKIPRDLLLLINVYLEKAHICIGFAEFADFGSNSFARTAPCGEEVDNNGTGGG</sequence>
<comment type="caution">
    <text evidence="1">The sequence shown here is derived from an EMBL/GenBank/DDBJ whole genome shotgun (WGS) entry which is preliminary data.</text>
</comment>
<organism evidence="1 2">
    <name type="scientific">Talaromyces amestolkiae</name>
    <dbReference type="NCBI Taxonomy" id="1196081"/>
    <lineage>
        <taxon>Eukaryota</taxon>
        <taxon>Fungi</taxon>
        <taxon>Dikarya</taxon>
        <taxon>Ascomycota</taxon>
        <taxon>Pezizomycotina</taxon>
        <taxon>Eurotiomycetes</taxon>
        <taxon>Eurotiomycetidae</taxon>
        <taxon>Eurotiales</taxon>
        <taxon>Trichocomaceae</taxon>
        <taxon>Talaromyces</taxon>
        <taxon>Talaromyces sect. Talaromyces</taxon>
    </lineage>
</organism>
<dbReference type="AlphaFoldDB" id="A0A364L7Y1"/>
<dbReference type="EMBL" id="MIKG01000017">
    <property type="protein sequence ID" value="RAO71927.1"/>
    <property type="molecule type" value="Genomic_DNA"/>
</dbReference>
<name>A0A364L7Y1_TALAM</name>
<keyword evidence="2" id="KW-1185">Reference proteome</keyword>
<gene>
    <name evidence="1" type="ORF">BHQ10_007939</name>
</gene>
<evidence type="ECO:0000313" key="1">
    <source>
        <dbReference type="EMBL" id="RAO71927.1"/>
    </source>
</evidence>
<accession>A0A364L7Y1</accession>
<proteinExistence type="predicted"/>
<reference evidence="1 2" key="1">
    <citation type="journal article" date="2017" name="Biotechnol. Biofuels">
        <title>Differential beta-glucosidase expression as a function of carbon source availability in Talaromyces amestolkiae: a genomic and proteomic approach.</title>
        <authorList>
            <person name="de Eugenio L.I."/>
            <person name="Mendez-Liter J.A."/>
            <person name="Nieto-Dominguez M."/>
            <person name="Alonso L."/>
            <person name="Gil-Munoz J."/>
            <person name="Barriuso J."/>
            <person name="Prieto A."/>
            <person name="Martinez M.J."/>
        </authorList>
    </citation>
    <scope>NUCLEOTIDE SEQUENCE [LARGE SCALE GENOMIC DNA]</scope>
    <source>
        <strain evidence="1 2">CIB</strain>
    </source>
</reference>
<dbReference type="RefSeq" id="XP_040736442.1">
    <property type="nucleotide sequence ID" value="XM_040880689.1"/>
</dbReference>
<dbReference type="Proteomes" id="UP000249363">
    <property type="component" value="Unassembled WGS sequence"/>
</dbReference>
<evidence type="ECO:0000313" key="2">
    <source>
        <dbReference type="Proteomes" id="UP000249363"/>
    </source>
</evidence>